<name>A0A5Q0C7D4_9HYPH</name>
<dbReference type="Proteomes" id="UP000326881">
    <property type="component" value="Chromosome"/>
</dbReference>
<dbReference type="InterPro" id="IPR012042">
    <property type="entry name" value="NeuTTM/CthTTM-like"/>
</dbReference>
<proteinExistence type="predicted"/>
<dbReference type="CDD" id="cd07891">
    <property type="entry name" value="CYTH-like_CthTTM-like_1"/>
    <property type="match status" value="1"/>
</dbReference>
<evidence type="ECO:0000313" key="3">
    <source>
        <dbReference type="EMBL" id="QFY61402.1"/>
    </source>
</evidence>
<dbReference type="Pfam" id="PF01928">
    <property type="entry name" value="CYTH"/>
    <property type="match status" value="1"/>
</dbReference>
<dbReference type="SMART" id="SM01118">
    <property type="entry name" value="CYTH"/>
    <property type="match status" value="1"/>
</dbReference>
<feature type="active site" description="Proton acceptor" evidence="1">
    <location>
        <position position="30"/>
    </location>
</feature>
<dbReference type="PANTHER" id="PTHR40114:SF1">
    <property type="entry name" value="SLR0698 PROTEIN"/>
    <property type="match status" value="1"/>
</dbReference>
<organism evidence="3 4">
    <name type="scientific">Rhizobium grahamii</name>
    <dbReference type="NCBI Taxonomy" id="1120045"/>
    <lineage>
        <taxon>Bacteria</taxon>
        <taxon>Pseudomonadati</taxon>
        <taxon>Pseudomonadota</taxon>
        <taxon>Alphaproteobacteria</taxon>
        <taxon>Hyphomicrobiales</taxon>
        <taxon>Rhizobiaceae</taxon>
        <taxon>Rhizobium/Agrobacterium group</taxon>
        <taxon>Rhizobium</taxon>
    </lineage>
</organism>
<dbReference type="InterPro" id="IPR033469">
    <property type="entry name" value="CYTH-like_dom_sf"/>
</dbReference>
<sequence length="162" mass="18547">MAKEIERKFLVRNDGWRSGAKTKSLLKQGYIASMDDRSVRVRVLDNEKARLTIKIGRSAMTRDEFEYDIPVVDAEQLLGEAIGIVIEKTRYRVPHEGFVWEVDVFAGEHRGLVIAEVEMRSETDKPSLPSWLGREVTGDFRYSNQALATEFEHDRHALSHTA</sequence>
<dbReference type="PIRSF" id="PIRSF016487">
    <property type="entry name" value="CYTH_UCP016487"/>
    <property type="match status" value="1"/>
</dbReference>
<gene>
    <name evidence="3" type="ORF">FZ934_13920</name>
</gene>
<keyword evidence="4" id="KW-1185">Reference proteome</keyword>
<evidence type="ECO:0000256" key="1">
    <source>
        <dbReference type="PIRSR" id="PIRSR016487-1"/>
    </source>
</evidence>
<dbReference type="KEGG" id="rgr:FZ934_13920"/>
<dbReference type="OrthoDB" id="9805588at2"/>
<evidence type="ECO:0000259" key="2">
    <source>
        <dbReference type="PROSITE" id="PS51707"/>
    </source>
</evidence>
<evidence type="ECO:0000313" key="4">
    <source>
        <dbReference type="Proteomes" id="UP000326881"/>
    </source>
</evidence>
<dbReference type="Gene3D" id="2.40.320.10">
    <property type="entry name" value="Hypothetical Protein Pfu-838710-001"/>
    <property type="match status" value="1"/>
</dbReference>
<reference evidence="3 4" key="1">
    <citation type="submission" date="2019-08" db="EMBL/GenBank/DDBJ databases">
        <title>Prosopis cineraria nodule microbiome.</title>
        <authorList>
            <person name="Ali R."/>
            <person name="Chaluvadi S.R."/>
            <person name="Wang X."/>
        </authorList>
    </citation>
    <scope>NUCLEOTIDE SEQUENCE [LARGE SCALE GENOMIC DNA]</scope>
    <source>
        <strain evidence="3 4">BG7</strain>
    </source>
</reference>
<protein>
    <submittedName>
        <fullName evidence="3">CYTH domain-containing protein</fullName>
    </submittedName>
</protein>
<dbReference type="InterPro" id="IPR023577">
    <property type="entry name" value="CYTH_domain"/>
</dbReference>
<dbReference type="SUPFAM" id="SSF55154">
    <property type="entry name" value="CYTH-like phosphatases"/>
    <property type="match status" value="1"/>
</dbReference>
<feature type="domain" description="CYTH" evidence="2">
    <location>
        <begin position="2"/>
        <end position="149"/>
    </location>
</feature>
<accession>A0A5Q0C7D4</accession>
<dbReference type="RefSeq" id="WP_153271533.1">
    <property type="nucleotide sequence ID" value="NZ_CP043498.1"/>
</dbReference>
<dbReference type="PROSITE" id="PS51707">
    <property type="entry name" value="CYTH"/>
    <property type="match status" value="1"/>
</dbReference>
<dbReference type="AlphaFoldDB" id="A0A5Q0C7D4"/>
<dbReference type="EMBL" id="CP043498">
    <property type="protein sequence ID" value="QFY61402.1"/>
    <property type="molecule type" value="Genomic_DNA"/>
</dbReference>
<dbReference type="PANTHER" id="PTHR40114">
    <property type="entry name" value="SLR0698 PROTEIN"/>
    <property type="match status" value="1"/>
</dbReference>